<evidence type="ECO:0000256" key="1">
    <source>
        <dbReference type="SAM" id="Phobius"/>
    </source>
</evidence>
<keyword evidence="1" id="KW-0472">Membrane</keyword>
<dbReference type="AlphaFoldDB" id="A0A1M7SN47"/>
<organism evidence="2 3">
    <name type="scientific">Butyrivibrio hungatei DSM 14810</name>
    <dbReference type="NCBI Taxonomy" id="1121132"/>
    <lineage>
        <taxon>Bacteria</taxon>
        <taxon>Bacillati</taxon>
        <taxon>Bacillota</taxon>
        <taxon>Clostridia</taxon>
        <taxon>Lachnospirales</taxon>
        <taxon>Lachnospiraceae</taxon>
        <taxon>Butyrivibrio</taxon>
    </lineage>
</organism>
<gene>
    <name evidence="2" type="ORF">SAMN02745247_02116</name>
</gene>
<reference evidence="2 3" key="1">
    <citation type="submission" date="2016-12" db="EMBL/GenBank/DDBJ databases">
        <authorList>
            <person name="Song W.-J."/>
            <person name="Kurnit D.M."/>
        </authorList>
    </citation>
    <scope>NUCLEOTIDE SEQUENCE [LARGE SCALE GENOMIC DNA]</scope>
    <source>
        <strain evidence="2 3">DSM 14810</strain>
    </source>
</reference>
<dbReference type="RefSeq" id="WP_178297659.1">
    <property type="nucleotide sequence ID" value="NZ_FRDH01000008.1"/>
</dbReference>
<keyword evidence="1" id="KW-1133">Transmembrane helix</keyword>
<proteinExistence type="predicted"/>
<feature type="transmembrane region" description="Helical" evidence="1">
    <location>
        <begin position="28"/>
        <end position="51"/>
    </location>
</feature>
<sequence>MTIQDKAYKDLCKQFSESVRNLKRRQRLATVVTIINVIACVLNLLCIYWSLRG</sequence>
<name>A0A1M7SN47_9FIRM</name>
<dbReference type="EMBL" id="FRDH01000008">
    <property type="protein sequence ID" value="SHN59814.1"/>
    <property type="molecule type" value="Genomic_DNA"/>
</dbReference>
<dbReference type="Proteomes" id="UP000184097">
    <property type="component" value="Unassembled WGS sequence"/>
</dbReference>
<evidence type="ECO:0000313" key="2">
    <source>
        <dbReference type="EMBL" id="SHN59814.1"/>
    </source>
</evidence>
<evidence type="ECO:0000313" key="3">
    <source>
        <dbReference type="Proteomes" id="UP000184097"/>
    </source>
</evidence>
<keyword evidence="1" id="KW-0812">Transmembrane</keyword>
<accession>A0A1M7SN47</accession>
<protein>
    <submittedName>
        <fullName evidence="2">Uncharacterized protein</fullName>
    </submittedName>
</protein>